<reference evidence="6" key="1">
    <citation type="submission" date="2022-03" db="EMBL/GenBank/DDBJ databases">
        <title>Cryobacterium sp. nov. strain ZS14-85, isolated from Antarctic soil.</title>
        <authorList>
            <person name="Li J."/>
            <person name="Niu G."/>
        </authorList>
    </citation>
    <scope>NUCLEOTIDE SEQUENCE</scope>
    <source>
        <strain evidence="6">ZS14-85</strain>
    </source>
</reference>
<organism evidence="6 7">
    <name type="scientific">Cryobacterium zhongshanensis</name>
    <dbReference type="NCBI Taxonomy" id="2928153"/>
    <lineage>
        <taxon>Bacteria</taxon>
        <taxon>Bacillati</taxon>
        <taxon>Actinomycetota</taxon>
        <taxon>Actinomycetes</taxon>
        <taxon>Micrococcales</taxon>
        <taxon>Microbacteriaceae</taxon>
        <taxon>Cryobacterium</taxon>
    </lineage>
</organism>
<dbReference type="SMART" id="SM00422">
    <property type="entry name" value="HTH_MERR"/>
    <property type="match status" value="1"/>
</dbReference>
<feature type="domain" description="HTH merR-type" evidence="5">
    <location>
        <begin position="1"/>
        <end position="69"/>
    </location>
</feature>
<keyword evidence="7" id="KW-1185">Reference proteome</keyword>
<keyword evidence="3" id="KW-0804">Transcription</keyword>
<dbReference type="Pfam" id="PF13411">
    <property type="entry name" value="MerR_1"/>
    <property type="match status" value="1"/>
</dbReference>
<keyword evidence="1" id="KW-0805">Transcription regulation</keyword>
<dbReference type="SUPFAM" id="SSF46955">
    <property type="entry name" value="Putative DNA-binding domain"/>
    <property type="match status" value="1"/>
</dbReference>
<evidence type="ECO:0000256" key="2">
    <source>
        <dbReference type="ARBA" id="ARBA00023125"/>
    </source>
</evidence>
<dbReference type="PRINTS" id="PR00040">
    <property type="entry name" value="HTHMERR"/>
</dbReference>
<keyword evidence="4" id="KW-0175">Coiled coil</keyword>
<gene>
    <name evidence="6" type="ORF">MQH31_11760</name>
</gene>
<dbReference type="GO" id="GO:0003700">
    <property type="term" value="F:DNA-binding transcription factor activity"/>
    <property type="evidence" value="ECO:0007669"/>
    <property type="project" value="InterPro"/>
</dbReference>
<evidence type="ECO:0000256" key="4">
    <source>
        <dbReference type="SAM" id="Coils"/>
    </source>
</evidence>
<evidence type="ECO:0000313" key="6">
    <source>
        <dbReference type="EMBL" id="MCI4658481.1"/>
    </source>
</evidence>
<dbReference type="InterPro" id="IPR000551">
    <property type="entry name" value="MerR-type_HTH_dom"/>
</dbReference>
<evidence type="ECO:0000313" key="7">
    <source>
        <dbReference type="Proteomes" id="UP001165341"/>
    </source>
</evidence>
<proteinExistence type="predicted"/>
<dbReference type="InterPro" id="IPR047057">
    <property type="entry name" value="MerR_fam"/>
</dbReference>
<feature type="coiled-coil region" evidence="4">
    <location>
        <begin position="84"/>
        <end position="111"/>
    </location>
</feature>
<dbReference type="EMBL" id="JALGAR010000003">
    <property type="protein sequence ID" value="MCI4658481.1"/>
    <property type="molecule type" value="Genomic_DNA"/>
</dbReference>
<protein>
    <submittedName>
        <fullName evidence="6">Heavy metal-responsive transcriptional regulator</fullName>
    </submittedName>
</protein>
<name>A0AA41QVK7_9MICO</name>
<dbReference type="InterPro" id="IPR009061">
    <property type="entry name" value="DNA-bd_dom_put_sf"/>
</dbReference>
<evidence type="ECO:0000259" key="5">
    <source>
        <dbReference type="PROSITE" id="PS50937"/>
    </source>
</evidence>
<keyword evidence="2" id="KW-0238">DNA-binding</keyword>
<dbReference type="Proteomes" id="UP001165341">
    <property type="component" value="Unassembled WGS sequence"/>
</dbReference>
<dbReference type="Gene3D" id="1.10.1660.10">
    <property type="match status" value="1"/>
</dbReference>
<dbReference type="PROSITE" id="PS50937">
    <property type="entry name" value="HTH_MERR_2"/>
    <property type="match status" value="1"/>
</dbReference>
<dbReference type="PANTHER" id="PTHR30204:SF94">
    <property type="entry name" value="HEAVY METAL-DEPENDENT TRANSCRIPTIONAL REGULATOR HI_0293-RELATED"/>
    <property type="match status" value="1"/>
</dbReference>
<dbReference type="PANTHER" id="PTHR30204">
    <property type="entry name" value="REDOX-CYCLING DRUG-SENSING TRANSCRIPTIONAL ACTIVATOR SOXR"/>
    <property type="match status" value="1"/>
</dbReference>
<dbReference type="CDD" id="cd04770">
    <property type="entry name" value="HTH_HMRTR"/>
    <property type="match status" value="1"/>
</dbReference>
<evidence type="ECO:0000256" key="3">
    <source>
        <dbReference type="ARBA" id="ARBA00023163"/>
    </source>
</evidence>
<accession>A0AA41QVK7</accession>
<dbReference type="GO" id="GO:0003677">
    <property type="term" value="F:DNA binding"/>
    <property type="evidence" value="ECO:0007669"/>
    <property type="project" value="UniProtKB-KW"/>
</dbReference>
<dbReference type="AlphaFoldDB" id="A0AA41QVK7"/>
<comment type="caution">
    <text evidence="6">The sequence shown here is derived from an EMBL/GenBank/DDBJ whole genome shotgun (WGS) entry which is preliminary data.</text>
</comment>
<sequence>MQIRDLATASGATAQTIRFYERRGLLDPAEREGNGYRRYDDAALSRLRFIRSAQTAGLTLTEIGSIITVREAGEVPCGHVSDLLAAKLADVHRHQQELALLETELRHLIEASQSLDPNNCEAGSVCHVITQSHQ</sequence>
<dbReference type="RefSeq" id="WP_243012216.1">
    <property type="nucleotide sequence ID" value="NZ_JALGAR010000003.1"/>
</dbReference>
<evidence type="ECO:0000256" key="1">
    <source>
        <dbReference type="ARBA" id="ARBA00023015"/>
    </source>
</evidence>